<protein>
    <submittedName>
        <fullName evidence="1">DUF1731 domain-containing protein</fullName>
    </submittedName>
</protein>
<feature type="non-terminal residue" evidence="1">
    <location>
        <position position="1"/>
    </location>
</feature>
<dbReference type="EMBL" id="QORE01004336">
    <property type="protein sequence ID" value="RCI62386.1"/>
    <property type="molecule type" value="Genomic_DNA"/>
</dbReference>
<evidence type="ECO:0000313" key="2">
    <source>
        <dbReference type="Proteomes" id="UP000253594"/>
    </source>
</evidence>
<name>A0A367LSX9_PSEAI</name>
<dbReference type="AlphaFoldDB" id="A0A367LSX9"/>
<gene>
    <name evidence="1" type="ORF">DT376_46060</name>
</gene>
<organism evidence="1 2">
    <name type="scientific">Pseudomonas aeruginosa</name>
    <dbReference type="NCBI Taxonomy" id="287"/>
    <lineage>
        <taxon>Bacteria</taxon>
        <taxon>Pseudomonadati</taxon>
        <taxon>Pseudomonadota</taxon>
        <taxon>Gammaproteobacteria</taxon>
        <taxon>Pseudomonadales</taxon>
        <taxon>Pseudomonadaceae</taxon>
        <taxon>Pseudomonas</taxon>
    </lineage>
</organism>
<reference evidence="1 2" key="1">
    <citation type="submission" date="2018-07" db="EMBL/GenBank/DDBJ databases">
        <title>Mechanisms of high-level aminoglycoside resistance among Gram-negative pathogens in Brazil.</title>
        <authorList>
            <person name="Ballaben A.S."/>
            <person name="Darini A.L.C."/>
            <person name="Doi Y."/>
        </authorList>
    </citation>
    <scope>NUCLEOTIDE SEQUENCE [LARGE SCALE GENOMIC DNA]</scope>
    <source>
        <strain evidence="1 2">B2-305</strain>
    </source>
</reference>
<evidence type="ECO:0000313" key="1">
    <source>
        <dbReference type="EMBL" id="RCI62386.1"/>
    </source>
</evidence>
<dbReference type="Proteomes" id="UP000253594">
    <property type="component" value="Unassembled WGS sequence"/>
</dbReference>
<proteinExistence type="predicted"/>
<sequence length="28" mass="3154">QDAGYRFQFTDLDVALADVLAARRKDQA</sequence>
<accession>A0A367LSX9</accession>
<comment type="caution">
    <text evidence="1">The sequence shown here is derived from an EMBL/GenBank/DDBJ whole genome shotgun (WGS) entry which is preliminary data.</text>
</comment>